<dbReference type="OrthoDB" id="414698at2759"/>
<sequence>MSITTPFPPTVTALITPTLLTSLFTLEIPWPKSTPPTAPQWSAPHSSPAAYKPLCWPALLALSTIPLPATKTLNWFTLLPAPTDPAFPIQAVGLTILLDQAPRHLCTHAHERWRNAFFDPLALSLTLALRKLPASSSIHDRPRWQQQGWSMPHFQALSNFLAAPLAHAELLAVHTALLLPEVAARRRLLETYYAVRDSWHGTALATSATATAEFARLFAAAVPAVEVADTAFWWCRVLEAHTPILRAFGRYPYRNRAMGRVSTPAEVLFLEQTGDFGVGVGEGDAEGVRRDVEGGVWTALGDGEGEGLGWKVKMGKGREGAV</sequence>
<dbReference type="Gene3D" id="1.25.40.10">
    <property type="entry name" value="Tetratricopeptide repeat domain"/>
    <property type="match status" value="1"/>
</dbReference>
<protein>
    <submittedName>
        <fullName evidence="1">Uncharacterized protein</fullName>
    </submittedName>
</protein>
<proteinExistence type="predicted"/>
<dbReference type="SUPFAM" id="SSF48452">
    <property type="entry name" value="TPR-like"/>
    <property type="match status" value="1"/>
</dbReference>
<reference evidence="1" key="1">
    <citation type="journal article" date="2020" name="Stud. Mycol.">
        <title>101 Dothideomycetes genomes: a test case for predicting lifestyles and emergence of pathogens.</title>
        <authorList>
            <person name="Haridas S."/>
            <person name="Albert R."/>
            <person name="Binder M."/>
            <person name="Bloem J."/>
            <person name="Labutti K."/>
            <person name="Salamov A."/>
            <person name="Andreopoulos B."/>
            <person name="Baker S."/>
            <person name="Barry K."/>
            <person name="Bills G."/>
            <person name="Bluhm B."/>
            <person name="Cannon C."/>
            <person name="Castanera R."/>
            <person name="Culley D."/>
            <person name="Daum C."/>
            <person name="Ezra D."/>
            <person name="Gonzalez J."/>
            <person name="Henrissat B."/>
            <person name="Kuo A."/>
            <person name="Liang C."/>
            <person name="Lipzen A."/>
            <person name="Lutzoni F."/>
            <person name="Magnuson J."/>
            <person name="Mondo S."/>
            <person name="Nolan M."/>
            <person name="Ohm R."/>
            <person name="Pangilinan J."/>
            <person name="Park H.-J."/>
            <person name="Ramirez L."/>
            <person name="Alfaro M."/>
            <person name="Sun H."/>
            <person name="Tritt A."/>
            <person name="Yoshinaga Y."/>
            <person name="Zwiers L.-H."/>
            <person name="Turgeon B."/>
            <person name="Goodwin S."/>
            <person name="Spatafora J."/>
            <person name="Crous P."/>
            <person name="Grigoriev I."/>
        </authorList>
    </citation>
    <scope>NUCLEOTIDE SEQUENCE</scope>
    <source>
        <strain evidence="1">CBS 690.94</strain>
    </source>
</reference>
<evidence type="ECO:0000313" key="2">
    <source>
        <dbReference type="Proteomes" id="UP000799764"/>
    </source>
</evidence>
<dbReference type="EMBL" id="MU001494">
    <property type="protein sequence ID" value="KAF2450114.1"/>
    <property type="molecule type" value="Genomic_DNA"/>
</dbReference>
<accession>A0A9P4PRS3</accession>
<evidence type="ECO:0000313" key="1">
    <source>
        <dbReference type="EMBL" id="KAF2450114.1"/>
    </source>
</evidence>
<dbReference type="InterPro" id="IPR010323">
    <property type="entry name" value="DUF924"/>
</dbReference>
<comment type="caution">
    <text evidence="1">The sequence shown here is derived from an EMBL/GenBank/DDBJ whole genome shotgun (WGS) entry which is preliminary data.</text>
</comment>
<dbReference type="AlphaFoldDB" id="A0A9P4PRS3"/>
<dbReference type="InterPro" id="IPR011990">
    <property type="entry name" value="TPR-like_helical_dom_sf"/>
</dbReference>
<name>A0A9P4PRS3_9PLEO</name>
<dbReference type="Proteomes" id="UP000799764">
    <property type="component" value="Unassembled WGS sequence"/>
</dbReference>
<organism evidence="1 2">
    <name type="scientific">Karstenula rhodostoma CBS 690.94</name>
    <dbReference type="NCBI Taxonomy" id="1392251"/>
    <lineage>
        <taxon>Eukaryota</taxon>
        <taxon>Fungi</taxon>
        <taxon>Dikarya</taxon>
        <taxon>Ascomycota</taxon>
        <taxon>Pezizomycotina</taxon>
        <taxon>Dothideomycetes</taxon>
        <taxon>Pleosporomycetidae</taxon>
        <taxon>Pleosporales</taxon>
        <taxon>Massarineae</taxon>
        <taxon>Didymosphaeriaceae</taxon>
        <taxon>Karstenula</taxon>
    </lineage>
</organism>
<gene>
    <name evidence="1" type="ORF">P171DRAFT_469959</name>
</gene>
<keyword evidence="2" id="KW-1185">Reference proteome</keyword>
<dbReference type="Pfam" id="PF06041">
    <property type="entry name" value="DUF924"/>
    <property type="match status" value="1"/>
</dbReference>